<gene>
    <name evidence="3" type="ORF">BROFUL_01483</name>
</gene>
<feature type="domain" description="Tyr recombinase" evidence="2">
    <location>
        <begin position="1"/>
        <end position="72"/>
    </location>
</feature>
<evidence type="ECO:0000259" key="2">
    <source>
        <dbReference type="PROSITE" id="PS51898"/>
    </source>
</evidence>
<dbReference type="EMBL" id="LAQJ01000151">
    <property type="protein sequence ID" value="KKO19815.1"/>
    <property type="molecule type" value="Genomic_DNA"/>
</dbReference>
<proteinExistence type="predicted"/>
<reference evidence="3 4" key="1">
    <citation type="journal article" date="2013" name="BMC Microbiol.">
        <title>Identification of the type II cytochrome c maturation pathway in anammox bacteria by comparative genomics.</title>
        <authorList>
            <person name="Ferousi C."/>
            <person name="Speth D.R."/>
            <person name="Reimann J."/>
            <person name="Op den Camp H.J."/>
            <person name="Allen J.W."/>
            <person name="Keltjens J.T."/>
            <person name="Jetten M.S."/>
        </authorList>
    </citation>
    <scope>NUCLEOTIDE SEQUENCE [LARGE SCALE GENOMIC DNA]</scope>
    <source>
        <strain evidence="3">RU1</strain>
    </source>
</reference>
<dbReference type="InterPro" id="IPR011010">
    <property type="entry name" value="DNA_brk_join_enz"/>
</dbReference>
<dbReference type="Gene3D" id="1.10.443.10">
    <property type="entry name" value="Intergrase catalytic core"/>
    <property type="match status" value="1"/>
</dbReference>
<evidence type="ECO:0000313" key="3">
    <source>
        <dbReference type="EMBL" id="KKO19815.1"/>
    </source>
</evidence>
<sequence length="96" mass="10885">MVNRYSKHFSALFKQLGIDNFTFHNLRHSFASMQSDTGADIVTTKELLGHSDITTTMRYSHKQIDVKRNAIERITDHILGIDKNRVLPLVAQAGTT</sequence>
<accession>A0A0M2UW63</accession>
<dbReference type="PROSITE" id="PS51898">
    <property type="entry name" value="TYR_RECOMBINASE"/>
    <property type="match status" value="1"/>
</dbReference>
<dbReference type="InterPro" id="IPR013762">
    <property type="entry name" value="Integrase-like_cat_sf"/>
</dbReference>
<dbReference type="GO" id="GO:0015074">
    <property type="term" value="P:DNA integration"/>
    <property type="evidence" value="ECO:0007669"/>
    <property type="project" value="InterPro"/>
</dbReference>
<dbReference type="SUPFAM" id="SSF56349">
    <property type="entry name" value="DNA breaking-rejoining enzymes"/>
    <property type="match status" value="1"/>
</dbReference>
<name>A0A0M2UW63_9BACT</name>
<comment type="caution">
    <text evidence="3">The sequence shown here is derived from an EMBL/GenBank/DDBJ whole genome shotgun (WGS) entry which is preliminary data.</text>
</comment>
<keyword evidence="1" id="KW-0233">DNA recombination</keyword>
<dbReference type="Proteomes" id="UP000034954">
    <property type="component" value="Unassembled WGS sequence"/>
</dbReference>
<dbReference type="InterPro" id="IPR002104">
    <property type="entry name" value="Integrase_catalytic"/>
</dbReference>
<keyword evidence="4" id="KW-1185">Reference proteome</keyword>
<dbReference type="AlphaFoldDB" id="A0A0M2UW63"/>
<protein>
    <submittedName>
        <fullName evidence="3">Phage integrase</fullName>
    </submittedName>
</protein>
<dbReference type="GO" id="GO:0003677">
    <property type="term" value="F:DNA binding"/>
    <property type="evidence" value="ECO:0007669"/>
    <property type="project" value="InterPro"/>
</dbReference>
<evidence type="ECO:0000256" key="1">
    <source>
        <dbReference type="ARBA" id="ARBA00023172"/>
    </source>
</evidence>
<organism evidence="3 4">
    <name type="scientific">Candidatus Brocadia fulgida</name>
    <dbReference type="NCBI Taxonomy" id="380242"/>
    <lineage>
        <taxon>Bacteria</taxon>
        <taxon>Pseudomonadati</taxon>
        <taxon>Planctomycetota</taxon>
        <taxon>Candidatus Brocadiia</taxon>
        <taxon>Candidatus Brocadiales</taxon>
        <taxon>Candidatus Brocadiaceae</taxon>
        <taxon>Candidatus Brocadia</taxon>
    </lineage>
</organism>
<dbReference type="GO" id="GO:0006310">
    <property type="term" value="P:DNA recombination"/>
    <property type="evidence" value="ECO:0007669"/>
    <property type="project" value="UniProtKB-KW"/>
</dbReference>
<evidence type="ECO:0000313" key="4">
    <source>
        <dbReference type="Proteomes" id="UP000034954"/>
    </source>
</evidence>
<dbReference type="Pfam" id="PF00589">
    <property type="entry name" value="Phage_integrase"/>
    <property type="match status" value="1"/>
</dbReference>